<dbReference type="SUPFAM" id="SSF50475">
    <property type="entry name" value="FMN-binding split barrel"/>
    <property type="match status" value="1"/>
</dbReference>
<reference evidence="2" key="1">
    <citation type="submission" date="2021-01" db="EMBL/GenBank/DDBJ databases">
        <title>Whole genome shotgun sequence of Virgisporangium aliadipatigenens NBRC 105644.</title>
        <authorList>
            <person name="Komaki H."/>
            <person name="Tamura T."/>
        </authorList>
    </citation>
    <scope>NUCLEOTIDE SEQUENCE</scope>
    <source>
        <strain evidence="2">NBRC 105644</strain>
    </source>
</reference>
<comment type="caution">
    <text evidence="2">The sequence shown here is derived from an EMBL/GenBank/DDBJ whole genome shotgun (WGS) entry which is preliminary data.</text>
</comment>
<dbReference type="Pfam" id="PF04299">
    <property type="entry name" value="FMN_bind_2"/>
    <property type="match status" value="1"/>
</dbReference>
<evidence type="ECO:0008006" key="4">
    <source>
        <dbReference type="Google" id="ProtNLM"/>
    </source>
</evidence>
<dbReference type="PIRSF" id="PIRSF010372">
    <property type="entry name" value="PaiB"/>
    <property type="match status" value="1"/>
</dbReference>
<sequence length="233" mass="25497">MYRPDDPHWSFRIVQDNPLAILSTNGTDAPVLTHLPMVPDPIDFPRPDDPQNRLARDRRLIGHLNRANPHCAALTDGIEAVAVFHGPHGYVSPTLYDSEIAAPTWNFTAVHVRGRIEMLHGTGTTLDVVRTTVTALESRFGDGWDECGSLDYFRRILAGVQAFRLHVVAVDSMAKLSQEKTAEVRLKVAAALERSERGSRRELAAMMHATTATQATGRASAISCTSDSASSSK</sequence>
<protein>
    <recommendedName>
        <fullName evidence="4">FMN-binding negative transcriptional regulator</fullName>
    </recommendedName>
</protein>
<keyword evidence="3" id="KW-1185">Reference proteome</keyword>
<feature type="region of interest" description="Disordered" evidence="1">
    <location>
        <begin position="212"/>
        <end position="233"/>
    </location>
</feature>
<dbReference type="EMBL" id="BOPF01000003">
    <property type="protein sequence ID" value="GIJ44243.1"/>
    <property type="molecule type" value="Genomic_DNA"/>
</dbReference>
<dbReference type="AlphaFoldDB" id="A0A8J3YHW6"/>
<accession>A0A8J3YHW6</accession>
<dbReference type="RefSeq" id="WP_203897807.1">
    <property type="nucleotide sequence ID" value="NZ_BOPF01000003.1"/>
</dbReference>
<evidence type="ECO:0000313" key="2">
    <source>
        <dbReference type="EMBL" id="GIJ44243.1"/>
    </source>
</evidence>
<dbReference type="PANTHER" id="PTHR35802">
    <property type="entry name" value="PROTEASE SYNTHASE AND SPORULATION PROTEIN PAI 2"/>
    <property type="match status" value="1"/>
</dbReference>
<dbReference type="InterPro" id="IPR007396">
    <property type="entry name" value="TR_PAI2-type"/>
</dbReference>
<dbReference type="InterPro" id="IPR012349">
    <property type="entry name" value="Split_barrel_FMN-bd"/>
</dbReference>
<name>A0A8J3YHW6_9ACTN</name>
<evidence type="ECO:0000313" key="3">
    <source>
        <dbReference type="Proteomes" id="UP000619260"/>
    </source>
</evidence>
<proteinExistence type="predicted"/>
<dbReference type="Gene3D" id="2.30.110.10">
    <property type="entry name" value="Electron Transport, Fmn-binding Protein, Chain A"/>
    <property type="match status" value="1"/>
</dbReference>
<organism evidence="2 3">
    <name type="scientific">Virgisporangium aliadipatigenens</name>
    <dbReference type="NCBI Taxonomy" id="741659"/>
    <lineage>
        <taxon>Bacteria</taxon>
        <taxon>Bacillati</taxon>
        <taxon>Actinomycetota</taxon>
        <taxon>Actinomycetes</taxon>
        <taxon>Micromonosporales</taxon>
        <taxon>Micromonosporaceae</taxon>
        <taxon>Virgisporangium</taxon>
    </lineage>
</organism>
<dbReference type="Proteomes" id="UP000619260">
    <property type="component" value="Unassembled WGS sequence"/>
</dbReference>
<evidence type="ECO:0000256" key="1">
    <source>
        <dbReference type="SAM" id="MobiDB-lite"/>
    </source>
</evidence>
<dbReference type="PANTHER" id="PTHR35802:SF1">
    <property type="entry name" value="PROTEASE SYNTHASE AND SPORULATION PROTEIN PAI 2"/>
    <property type="match status" value="1"/>
</dbReference>
<gene>
    <name evidence="2" type="ORF">Val02_11290</name>
</gene>